<accession>A0A497XUL9</accession>
<keyword evidence="2" id="KW-1185">Reference proteome</keyword>
<dbReference type="RefSeq" id="WP_121010493.1">
    <property type="nucleotide sequence ID" value="NZ_RCCJ01000001.1"/>
</dbReference>
<proteinExistence type="predicted"/>
<dbReference type="OrthoDB" id="9940633at2"/>
<organism evidence="1 2">
    <name type="scientific">Hydrogenivirga caldilitoris</name>
    <dbReference type="NCBI Taxonomy" id="246264"/>
    <lineage>
        <taxon>Bacteria</taxon>
        <taxon>Pseudomonadati</taxon>
        <taxon>Aquificota</taxon>
        <taxon>Aquificia</taxon>
        <taxon>Aquificales</taxon>
        <taxon>Aquificaceae</taxon>
        <taxon>Hydrogenivirga</taxon>
    </lineage>
</organism>
<name>A0A497XUL9_9AQUI</name>
<dbReference type="Proteomes" id="UP000267841">
    <property type="component" value="Unassembled WGS sequence"/>
</dbReference>
<dbReference type="AlphaFoldDB" id="A0A497XUL9"/>
<dbReference type="EMBL" id="RCCJ01000001">
    <property type="protein sequence ID" value="RLJ70593.1"/>
    <property type="molecule type" value="Genomic_DNA"/>
</dbReference>
<protein>
    <submittedName>
        <fullName evidence="1">Uncharacterized protein</fullName>
    </submittedName>
</protein>
<evidence type="ECO:0000313" key="1">
    <source>
        <dbReference type="EMBL" id="RLJ70593.1"/>
    </source>
</evidence>
<reference evidence="1 2" key="1">
    <citation type="submission" date="2018-10" db="EMBL/GenBank/DDBJ databases">
        <title>Genomic Encyclopedia of Archaeal and Bacterial Type Strains, Phase II (KMG-II): from individual species to whole genera.</title>
        <authorList>
            <person name="Goeker M."/>
        </authorList>
    </citation>
    <scope>NUCLEOTIDE SEQUENCE [LARGE SCALE GENOMIC DNA]</scope>
    <source>
        <strain evidence="1 2">DSM 16510</strain>
    </source>
</reference>
<sequence length="88" mass="10144">MVATQVGWAPWLFALLERIEGLPFVESLEIMELSSEEVNTEFSLRIRILEGTDVSLVLPTIVDLITQESWKVYERNNTLPTFFWEVVG</sequence>
<gene>
    <name evidence="1" type="ORF">BCF55_0869</name>
</gene>
<comment type="caution">
    <text evidence="1">The sequence shown here is derived from an EMBL/GenBank/DDBJ whole genome shotgun (WGS) entry which is preliminary data.</text>
</comment>
<evidence type="ECO:0000313" key="2">
    <source>
        <dbReference type="Proteomes" id="UP000267841"/>
    </source>
</evidence>